<reference evidence="1 2" key="1">
    <citation type="journal article" date="2012" name="Environ. Microbiol.">
        <title>The genome sequence of Desulfatibacillum alkenivorans AK-01: a blueprint for anaerobic alkane oxidation.</title>
        <authorList>
            <person name="Callaghan A.V."/>
            <person name="Morris B.E."/>
            <person name="Pereira I.A."/>
            <person name="McInerney M.J."/>
            <person name="Austin R.N."/>
            <person name="Groves J.T."/>
            <person name="Kukor J.J."/>
            <person name="Suflita J.M."/>
            <person name="Young L.Y."/>
            <person name="Zylstra G.J."/>
            <person name="Wawrik B."/>
        </authorList>
    </citation>
    <scope>NUCLEOTIDE SEQUENCE [LARGE SCALE GENOMIC DNA]</scope>
    <source>
        <strain evidence="1 2">AK-01</strain>
    </source>
</reference>
<accession>B8FLM8</accession>
<evidence type="ECO:0000313" key="2">
    <source>
        <dbReference type="Proteomes" id="UP000000739"/>
    </source>
</evidence>
<dbReference type="EMBL" id="CP001322">
    <property type="protein sequence ID" value="ACL05382.1"/>
    <property type="molecule type" value="Genomic_DNA"/>
</dbReference>
<gene>
    <name evidence="1" type="ordered locus">Dalk_3694</name>
</gene>
<dbReference type="AlphaFoldDB" id="B8FLM8"/>
<sequence length="51" mass="5473">MTHPETRFATGFGVSPLCAPVSPILKAEMSFVRPSPIQNTKAGYPLHFEGG</sequence>
<protein>
    <submittedName>
        <fullName evidence="1">Uncharacterized protein</fullName>
    </submittedName>
</protein>
<keyword evidence="2" id="KW-1185">Reference proteome</keyword>
<dbReference type="RefSeq" id="WP_015948436.1">
    <property type="nucleotide sequence ID" value="NC_011768.1"/>
</dbReference>
<organism evidence="1 2">
    <name type="scientific">Desulfatibacillum aliphaticivorans</name>
    <dbReference type="NCBI Taxonomy" id="218208"/>
    <lineage>
        <taxon>Bacteria</taxon>
        <taxon>Pseudomonadati</taxon>
        <taxon>Thermodesulfobacteriota</taxon>
        <taxon>Desulfobacteria</taxon>
        <taxon>Desulfobacterales</taxon>
        <taxon>Desulfatibacillaceae</taxon>
        <taxon>Desulfatibacillum</taxon>
    </lineage>
</organism>
<dbReference type="HOGENOM" id="CLU_3098060_0_0_7"/>
<evidence type="ECO:0000313" key="1">
    <source>
        <dbReference type="EMBL" id="ACL05382.1"/>
    </source>
</evidence>
<dbReference type="KEGG" id="dal:Dalk_3694"/>
<dbReference type="Proteomes" id="UP000000739">
    <property type="component" value="Chromosome"/>
</dbReference>
<name>B8FLM8_DESAL</name>
<proteinExistence type="predicted"/>